<comment type="caution">
    <text evidence="3">The sequence shown here is derived from an EMBL/GenBank/DDBJ whole genome shotgun (WGS) entry which is preliminary data.</text>
</comment>
<dbReference type="RefSeq" id="WP_152716147.1">
    <property type="nucleotide sequence ID" value="NZ_VOSJ01000234.1"/>
</dbReference>
<dbReference type="EMBL" id="VOSK01000222">
    <property type="protein sequence ID" value="MPR29361.1"/>
    <property type="molecule type" value="Genomic_DNA"/>
</dbReference>
<dbReference type="PANTHER" id="PTHR30006:SF25">
    <property type="entry name" value="PHOSPHOGLYCERATE TRANSPORT REGULATORY PROTEIN PGTC"/>
    <property type="match status" value="1"/>
</dbReference>
<evidence type="ECO:0000313" key="4">
    <source>
        <dbReference type="Proteomes" id="UP000403266"/>
    </source>
</evidence>
<dbReference type="Proteomes" id="UP000403266">
    <property type="component" value="Unassembled WGS sequence"/>
</dbReference>
<organism evidence="3 4">
    <name type="scientific">Microvirga tunisiensis</name>
    <dbReference type="NCBI Taxonomy" id="2108360"/>
    <lineage>
        <taxon>Bacteria</taxon>
        <taxon>Pseudomonadati</taxon>
        <taxon>Pseudomonadota</taxon>
        <taxon>Alphaproteobacteria</taxon>
        <taxon>Hyphomicrobiales</taxon>
        <taxon>Methylobacteriaceae</taxon>
        <taxon>Microvirga</taxon>
    </lineage>
</organism>
<evidence type="ECO:0000256" key="1">
    <source>
        <dbReference type="ARBA" id="ARBA00022729"/>
    </source>
</evidence>
<gene>
    <name evidence="3" type="ORF">FS320_30760</name>
</gene>
<accession>A0A5N7MQS4</accession>
<dbReference type="AlphaFoldDB" id="A0A5N7MQS4"/>
<keyword evidence="4" id="KW-1185">Reference proteome</keyword>
<name>A0A5N7MQS4_9HYPH</name>
<reference evidence="3 4" key="1">
    <citation type="journal article" date="2019" name="Syst. Appl. Microbiol.">
        <title>Microvirga tunisiensis sp. nov., a root nodule symbiotic bacterium isolated from Lupinus micranthus and L. luteus grown in Northern Tunisia.</title>
        <authorList>
            <person name="Msaddak A."/>
            <person name="Rejili M."/>
            <person name="Duran D."/>
            <person name="Mars M."/>
            <person name="Palacios J.M."/>
            <person name="Ruiz-Argueso T."/>
            <person name="Rey L."/>
            <person name="Imperial J."/>
        </authorList>
    </citation>
    <scope>NUCLEOTIDE SEQUENCE [LARGE SCALE GENOMIC DNA]</scope>
    <source>
        <strain evidence="3 4">Lmie10</strain>
    </source>
</reference>
<dbReference type="Gene3D" id="3.40.190.10">
    <property type="entry name" value="Periplasmic binding protein-like II"/>
    <property type="match status" value="2"/>
</dbReference>
<proteinExistence type="predicted"/>
<keyword evidence="1 2" id="KW-0732">Signal</keyword>
<feature type="chain" id="PRO_5030135664" evidence="2">
    <location>
        <begin position="28"/>
        <end position="368"/>
    </location>
</feature>
<dbReference type="GO" id="GO:0030288">
    <property type="term" value="C:outer membrane-bounded periplasmic space"/>
    <property type="evidence" value="ECO:0007669"/>
    <property type="project" value="TreeGrafter"/>
</dbReference>
<sequence>MSRQNRRPRRPILLILCLFWTSVQPLAGLAQGIPTPTFPALQGEQEVLSIHAATDRPAMEPLIRDFQLLNPNTRVEFVEYVTNDLFAAALKACQDGQALGDVLLSSGVDQLVKLANDGCAGSVRSPETQTVPRWANWRDEVFGFTFEPVVFVYNRDRVPVEDVPKTPLEIADLLRLKPDTYQGRVGTYDIRQSGIGYLLAFNDSQQTTTTYGRLLESLGRAHTVVRCCTGEILDEIEAGRILIGYNMLASYARVRAGARLGLVMPADYTLVLSRGAMIPATAGNAAAGTRFVNYLLSGRGQTLAQREAFFFGFAAEAPAGIEGAASIVRTGIARPIAIGPALLAVQDDERRRRFIADWSRSLVDMATR</sequence>
<evidence type="ECO:0000256" key="2">
    <source>
        <dbReference type="SAM" id="SignalP"/>
    </source>
</evidence>
<dbReference type="Pfam" id="PF13531">
    <property type="entry name" value="SBP_bac_11"/>
    <property type="match status" value="1"/>
</dbReference>
<dbReference type="PANTHER" id="PTHR30006">
    <property type="entry name" value="THIAMINE-BINDING PERIPLASMIC PROTEIN-RELATED"/>
    <property type="match status" value="1"/>
</dbReference>
<feature type="signal peptide" evidence="2">
    <location>
        <begin position="1"/>
        <end position="27"/>
    </location>
</feature>
<evidence type="ECO:0000313" key="3">
    <source>
        <dbReference type="EMBL" id="MPR29361.1"/>
    </source>
</evidence>
<dbReference type="SUPFAM" id="SSF53850">
    <property type="entry name" value="Periplasmic binding protein-like II"/>
    <property type="match status" value="1"/>
</dbReference>
<protein>
    <submittedName>
        <fullName evidence="3">ABC transporter substrate-binding protein</fullName>
    </submittedName>
</protein>
<dbReference type="OrthoDB" id="8673316at2"/>